<dbReference type="InterPro" id="IPR026392">
    <property type="entry name" value="Exo/Archaeosortase_dom"/>
</dbReference>
<dbReference type="NCBIfam" id="TIGR03109">
    <property type="entry name" value="exosort_XrtA"/>
    <property type="match status" value="1"/>
</dbReference>
<dbReference type="Pfam" id="PF09721">
    <property type="entry name" value="Exosortase_EpsH"/>
    <property type="match status" value="1"/>
</dbReference>
<evidence type="ECO:0000313" key="10">
    <source>
        <dbReference type="Proteomes" id="UP001157133"/>
    </source>
</evidence>
<comment type="subcellular location">
    <subcellularLocation>
        <location evidence="1">Cell membrane</location>
        <topology evidence="1">Multi-pass membrane protein</topology>
    </subcellularLocation>
</comment>
<dbReference type="RefSeq" id="WP_284207442.1">
    <property type="nucleotide sequence ID" value="NZ_BSSU01000007.1"/>
</dbReference>
<sequence length="487" mass="54729">MAKLPVNKTIEVKLFIYLAIWLLTFYKGIETAVDVWITSEIYNHCLLILPIVAYFIYLKRADIIQKYQQESMLWVAPYILLLAIYTFASFGDIKILMHGAAFSSLIVIIYGAIGWPATKKIIYPLGLILFCIPIGDQLVPFLQELTTDIAVPLLEWTNVPIYRSGLYLEIPEGRFLVAEACSGISFLISTFAFGYIYSYVSFSSIKKRAIFISLSIIVPLLANALRVYGIILTGHLTNMEHAVGADHLIYGGVFFGVILFILIFLGEIFRDKDRKLTSSSALTTNNNVSIKLVSIASVLFVCFSVTTAIWISKGTSTTQYDLSPVKLTNINIQEVSKLKWLPPINNASLAQYFNVGTVEQHTQLFIAQFNEAESELISSQHRYFNDDSWTPTKAATLSHAFGEAKQLALVNSDDRKLFLYVVFEVNGRFYASETKTKLYQTYLKMIGRNPNGKLIILANENSEIELPRLNVIFGSITEVKNTNQGNS</sequence>
<keyword evidence="7 8" id="KW-0472">Membrane</keyword>
<name>A0ABQ6H5Q6_9GAMM</name>
<dbReference type="NCBIfam" id="TIGR02602">
    <property type="entry name" value="8TM_EpsH"/>
    <property type="match status" value="1"/>
</dbReference>
<dbReference type="EMBL" id="BSSU01000007">
    <property type="protein sequence ID" value="GLX82090.1"/>
    <property type="molecule type" value="Genomic_DNA"/>
</dbReference>
<evidence type="ECO:0000256" key="3">
    <source>
        <dbReference type="ARBA" id="ARBA00022670"/>
    </source>
</evidence>
<keyword evidence="4 8" id="KW-0812">Transmembrane</keyword>
<evidence type="ECO:0008006" key="11">
    <source>
        <dbReference type="Google" id="ProtNLM"/>
    </source>
</evidence>
<keyword evidence="2" id="KW-1003">Cell membrane</keyword>
<comment type="caution">
    <text evidence="9">The sequence shown here is derived from an EMBL/GenBank/DDBJ whole genome shotgun (WGS) entry which is preliminary data.</text>
</comment>
<keyword evidence="10" id="KW-1185">Reference proteome</keyword>
<feature type="transmembrane region" description="Helical" evidence="8">
    <location>
        <begin position="290"/>
        <end position="311"/>
    </location>
</feature>
<protein>
    <recommendedName>
        <fullName evidence="11">Exosortase A</fullName>
    </recommendedName>
</protein>
<dbReference type="Proteomes" id="UP001157133">
    <property type="component" value="Unassembled WGS sequence"/>
</dbReference>
<evidence type="ECO:0000313" key="9">
    <source>
        <dbReference type="EMBL" id="GLX82090.1"/>
    </source>
</evidence>
<evidence type="ECO:0000256" key="7">
    <source>
        <dbReference type="ARBA" id="ARBA00023136"/>
    </source>
</evidence>
<feature type="transmembrane region" description="Helical" evidence="8">
    <location>
        <begin position="96"/>
        <end position="115"/>
    </location>
</feature>
<evidence type="ECO:0000256" key="2">
    <source>
        <dbReference type="ARBA" id="ARBA00022475"/>
    </source>
</evidence>
<feature type="transmembrane region" description="Helical" evidence="8">
    <location>
        <begin position="12"/>
        <end position="29"/>
    </location>
</feature>
<reference evidence="9 10" key="1">
    <citation type="submission" date="2023-03" db="EMBL/GenBank/DDBJ databases">
        <title>Draft genome sequence of Thalassotalea eurytherma JCM 18482T.</title>
        <authorList>
            <person name="Sawabe T."/>
        </authorList>
    </citation>
    <scope>NUCLEOTIDE SEQUENCE [LARGE SCALE GENOMIC DNA]</scope>
    <source>
        <strain evidence="9 10">JCM 18482</strain>
    </source>
</reference>
<gene>
    <name evidence="9" type="ORF">theurythT_15420</name>
</gene>
<feature type="transmembrane region" description="Helical" evidence="8">
    <location>
        <begin position="175"/>
        <end position="197"/>
    </location>
</feature>
<organism evidence="9 10">
    <name type="scientific">Thalassotalea eurytherma</name>
    <dbReference type="NCBI Taxonomy" id="1144278"/>
    <lineage>
        <taxon>Bacteria</taxon>
        <taxon>Pseudomonadati</taxon>
        <taxon>Pseudomonadota</taxon>
        <taxon>Gammaproteobacteria</taxon>
        <taxon>Alteromonadales</taxon>
        <taxon>Colwelliaceae</taxon>
        <taxon>Thalassotalea</taxon>
    </lineage>
</organism>
<dbReference type="NCBIfam" id="TIGR04178">
    <property type="entry name" value="exo_archaeo"/>
    <property type="match status" value="1"/>
</dbReference>
<evidence type="ECO:0000256" key="6">
    <source>
        <dbReference type="ARBA" id="ARBA00022989"/>
    </source>
</evidence>
<proteinExistence type="predicted"/>
<feature type="transmembrane region" description="Helical" evidence="8">
    <location>
        <begin position="71"/>
        <end position="90"/>
    </location>
</feature>
<accession>A0ABQ6H5Q6</accession>
<evidence type="ECO:0000256" key="5">
    <source>
        <dbReference type="ARBA" id="ARBA00022801"/>
    </source>
</evidence>
<feature type="transmembrane region" description="Helical" evidence="8">
    <location>
        <begin position="209"/>
        <end position="228"/>
    </location>
</feature>
<evidence type="ECO:0000256" key="8">
    <source>
        <dbReference type="SAM" id="Phobius"/>
    </source>
</evidence>
<dbReference type="InterPro" id="IPR013426">
    <property type="entry name" value="EpsH-like"/>
</dbReference>
<keyword evidence="6 8" id="KW-1133">Transmembrane helix</keyword>
<keyword evidence="5" id="KW-0378">Hydrolase</keyword>
<keyword evidence="3" id="KW-0645">Protease</keyword>
<evidence type="ECO:0000256" key="1">
    <source>
        <dbReference type="ARBA" id="ARBA00004651"/>
    </source>
</evidence>
<dbReference type="InterPro" id="IPR017540">
    <property type="entry name" value="Exosortase-1"/>
</dbReference>
<feature type="transmembrane region" description="Helical" evidence="8">
    <location>
        <begin position="122"/>
        <end position="142"/>
    </location>
</feature>
<evidence type="ECO:0000256" key="4">
    <source>
        <dbReference type="ARBA" id="ARBA00022692"/>
    </source>
</evidence>
<feature type="transmembrane region" description="Helical" evidence="8">
    <location>
        <begin position="248"/>
        <end position="269"/>
    </location>
</feature>
<dbReference type="InterPro" id="IPR019127">
    <property type="entry name" value="Exosortase"/>
</dbReference>
<feature type="transmembrane region" description="Helical" evidence="8">
    <location>
        <begin position="41"/>
        <end position="59"/>
    </location>
</feature>